<dbReference type="Gene3D" id="2.130.10.10">
    <property type="entry name" value="YVTN repeat-like/Quinoprotein amine dehydrogenase"/>
    <property type="match status" value="2"/>
</dbReference>
<feature type="region of interest" description="Disordered" evidence="1">
    <location>
        <begin position="102"/>
        <end position="137"/>
    </location>
</feature>
<dbReference type="InterPro" id="IPR011045">
    <property type="entry name" value="N2O_reductase_N"/>
</dbReference>
<dbReference type="SUPFAM" id="SSF50974">
    <property type="entry name" value="Nitrous oxide reductase, N-terminal domain"/>
    <property type="match status" value="1"/>
</dbReference>
<organism evidence="2 3">
    <name type="scientific">Methylophilales bacterium MBRS-H7</name>
    <dbReference type="NCBI Taxonomy" id="1623450"/>
    <lineage>
        <taxon>Bacteria</taxon>
        <taxon>Pseudomonadati</taxon>
        <taxon>Pseudomonadota</taxon>
        <taxon>Betaproteobacteria</taxon>
        <taxon>Nitrosomonadales</taxon>
        <taxon>OM43 clade</taxon>
    </lineage>
</organism>
<feature type="compositionally biased region" description="Acidic residues" evidence="1">
    <location>
        <begin position="124"/>
        <end position="135"/>
    </location>
</feature>
<protein>
    <submittedName>
        <fullName evidence="2">Uncharacterized protein</fullName>
    </submittedName>
</protein>
<gene>
    <name evidence="2" type="ORF">VI33_06185</name>
</gene>
<dbReference type="PANTHER" id="PTHR47197:SF3">
    <property type="entry name" value="DIHYDRO-HEME D1 DEHYDROGENASE"/>
    <property type="match status" value="1"/>
</dbReference>
<feature type="compositionally biased region" description="Basic and acidic residues" evidence="1">
    <location>
        <begin position="111"/>
        <end position="123"/>
    </location>
</feature>
<dbReference type="InterPro" id="IPR019405">
    <property type="entry name" value="Lactonase_7-beta_prop"/>
</dbReference>
<keyword evidence="3" id="KW-1185">Reference proteome</keyword>
<dbReference type="AlphaFoldDB" id="A0A0H4IZU8"/>
<dbReference type="PANTHER" id="PTHR47197">
    <property type="entry name" value="PROTEIN NIRF"/>
    <property type="match status" value="1"/>
</dbReference>
<accession>A0A0H4IZU8</accession>
<name>A0A0H4IZU8_9PROT</name>
<reference evidence="2 3" key="1">
    <citation type="submission" date="2015-03" db="EMBL/GenBank/DDBJ databases">
        <title>Comparative analysis of the OM43 clade including a novel species from Red Sea uncovers genomic and metabolic diversity among marine methylotrophs.</title>
        <authorList>
            <person name="Jimenez-Infante F."/>
            <person name="Ngugi D.K."/>
            <person name="Vinu M."/>
            <person name="Alam I."/>
            <person name="Kamau A."/>
            <person name="Blom J."/>
            <person name="Bajic V.B."/>
            <person name="Stingl U."/>
        </authorList>
    </citation>
    <scope>NUCLEOTIDE SEQUENCE [LARGE SCALE GENOMIC DNA]</scope>
    <source>
        <strain evidence="2 3">MBRSH7</strain>
    </source>
</reference>
<sequence length="352" mass="39236">MVSLLLVGCADNKNEELAFVTTEKGGVSIINLETYEVTQQLENKDKPRGVGITRDGRYLVTANKGSASINLIDLRSDNQNKQIEVGENPEFIRVYGDHVFVSTEPSSKGKPMPEKKHDAAKKEDDDDDDDDEEEEPARIKVVNITNGKIIQDIEAGIETEGIEFTHDRQAIIVTNENDSTVSVHDIKSGDQLASIDLKDHGKRPRGIKRSPVGNFYAVTMEHSDNVVLITNELNKYAVVESIPTGKNPYGLMFSEDGQRLYVLASKSQQMLVYDMASREEFRTVDLNARRCWHMSFSPSGEDILIACGGSDDFLVLDAMTYAEKKRLNVPGKPWGVITYPKTFGSLDEPVYK</sequence>
<evidence type="ECO:0000313" key="2">
    <source>
        <dbReference type="EMBL" id="AKO66506.1"/>
    </source>
</evidence>
<proteinExistence type="predicted"/>
<evidence type="ECO:0000313" key="3">
    <source>
        <dbReference type="Proteomes" id="UP000066549"/>
    </source>
</evidence>
<dbReference type="EMBL" id="CP011002">
    <property type="protein sequence ID" value="AKO66506.1"/>
    <property type="molecule type" value="Genomic_DNA"/>
</dbReference>
<dbReference type="Pfam" id="PF10282">
    <property type="entry name" value="Lactonase"/>
    <property type="match status" value="1"/>
</dbReference>
<evidence type="ECO:0000256" key="1">
    <source>
        <dbReference type="SAM" id="MobiDB-lite"/>
    </source>
</evidence>
<dbReference type="InterPro" id="IPR051200">
    <property type="entry name" value="Host-pathogen_enzymatic-act"/>
</dbReference>
<dbReference type="Proteomes" id="UP000066549">
    <property type="component" value="Chromosome"/>
</dbReference>
<dbReference type="InterPro" id="IPR015943">
    <property type="entry name" value="WD40/YVTN_repeat-like_dom_sf"/>
</dbReference>